<reference evidence="1 2" key="1">
    <citation type="submission" date="2024-11" db="EMBL/GenBank/DDBJ databases">
        <authorList>
            <person name="Heng Y.C."/>
            <person name="Lim A.C.H."/>
            <person name="Lee J.K.Y."/>
            <person name="Kittelmann S."/>
        </authorList>
    </citation>
    <scope>NUCLEOTIDE SEQUENCE [LARGE SCALE GENOMIC DNA]</scope>
    <source>
        <strain evidence="1 2">WILCCON 0269</strain>
    </source>
</reference>
<organism evidence="1 2">
    <name type="scientific">Candidatus Clostridium eludens</name>
    <dbReference type="NCBI Taxonomy" id="3381663"/>
    <lineage>
        <taxon>Bacteria</taxon>
        <taxon>Bacillati</taxon>
        <taxon>Bacillota</taxon>
        <taxon>Clostridia</taxon>
        <taxon>Eubacteriales</taxon>
        <taxon>Clostridiaceae</taxon>
        <taxon>Clostridium</taxon>
    </lineage>
</organism>
<sequence>MWEISSIMIVVFMMLFTLALCRTSSMADEQYEKMYKEAIKEVAEKNICLFR</sequence>
<comment type="caution">
    <text evidence="1">The sequence shown here is derived from an EMBL/GenBank/DDBJ whole genome shotgun (WGS) entry which is preliminary data.</text>
</comment>
<accession>A0ABW8SNV4</accession>
<proteinExistence type="predicted"/>
<protein>
    <submittedName>
        <fullName evidence="1">Uncharacterized protein</fullName>
    </submittedName>
</protein>
<name>A0ABW8SNV4_9CLOT</name>
<dbReference type="Proteomes" id="UP001623660">
    <property type="component" value="Unassembled WGS sequence"/>
</dbReference>
<gene>
    <name evidence="1" type="ORF">ACJDU8_19535</name>
</gene>
<dbReference type="RefSeq" id="WP_406793845.1">
    <property type="nucleotide sequence ID" value="NZ_JBJHZX010000036.1"/>
</dbReference>
<evidence type="ECO:0000313" key="1">
    <source>
        <dbReference type="EMBL" id="MFL0197742.1"/>
    </source>
</evidence>
<keyword evidence="2" id="KW-1185">Reference proteome</keyword>
<evidence type="ECO:0000313" key="2">
    <source>
        <dbReference type="Proteomes" id="UP001623660"/>
    </source>
</evidence>
<dbReference type="EMBL" id="JBJHZX010000036">
    <property type="protein sequence ID" value="MFL0197742.1"/>
    <property type="molecule type" value="Genomic_DNA"/>
</dbReference>